<dbReference type="Proteomes" id="UP000035996">
    <property type="component" value="Unassembled WGS sequence"/>
</dbReference>
<dbReference type="STRING" id="157733.AB986_15840"/>
<evidence type="ECO:0000259" key="1">
    <source>
        <dbReference type="Pfam" id="PF21818"/>
    </source>
</evidence>
<accession>A0A0J6CZ61</accession>
<name>A0A0J6CZ61_9BACL</name>
<protein>
    <recommendedName>
        <fullName evidence="1">DUF6884 domain-containing protein</fullName>
    </recommendedName>
</protein>
<sequence length="141" mass="16520">MTVKVGLLATARKKSQKSAPVIEFYQSPLFQKTLEYASHNYDRMYFYNAKDGLLLPTDIMDPYDVSIKTFTHQQREEWAQKVIEQFSTYETSTKITVCLHGGSVYRKHLEPQLNRFNYHYEVPLKGLGIGEQLSWYQRNSV</sequence>
<dbReference type="EMBL" id="LELK01000004">
    <property type="protein sequence ID" value="KMM37329.1"/>
    <property type="molecule type" value="Genomic_DNA"/>
</dbReference>
<dbReference type="OrthoDB" id="2866199at2"/>
<reference evidence="2" key="1">
    <citation type="submission" date="2015-06" db="EMBL/GenBank/DDBJ databases">
        <authorList>
            <person name="Liu B."/>
            <person name="Wang J."/>
            <person name="Zhu Y."/>
            <person name="Liu G."/>
            <person name="Chen Q."/>
            <person name="Zheng C."/>
            <person name="Che J."/>
            <person name="Ge C."/>
            <person name="Shi H."/>
            <person name="Pan Z."/>
            <person name="Liu X."/>
        </authorList>
    </citation>
    <scope>NUCLEOTIDE SEQUENCE [LARGE SCALE GENOMIC DNA]</scope>
    <source>
        <strain evidence="2">DSM 16346</strain>
    </source>
</reference>
<proteinExistence type="predicted"/>
<evidence type="ECO:0000313" key="2">
    <source>
        <dbReference type="EMBL" id="KMM37329.1"/>
    </source>
</evidence>
<feature type="domain" description="DUF6884" evidence="1">
    <location>
        <begin position="6"/>
        <end position="138"/>
    </location>
</feature>
<dbReference type="AlphaFoldDB" id="A0A0J6CZ61"/>
<dbReference type="Pfam" id="PF21818">
    <property type="entry name" value="DUF6884"/>
    <property type="match status" value="1"/>
</dbReference>
<keyword evidence="3" id="KW-1185">Reference proteome</keyword>
<evidence type="ECO:0000313" key="3">
    <source>
        <dbReference type="Proteomes" id="UP000035996"/>
    </source>
</evidence>
<organism evidence="2 3">
    <name type="scientific">Guptibacillus hwajinpoensis</name>
    <dbReference type="NCBI Taxonomy" id="208199"/>
    <lineage>
        <taxon>Bacteria</taxon>
        <taxon>Bacillati</taxon>
        <taxon>Bacillota</taxon>
        <taxon>Bacilli</taxon>
        <taxon>Bacillales</taxon>
        <taxon>Guptibacillaceae</taxon>
        <taxon>Guptibacillus</taxon>
    </lineage>
</organism>
<gene>
    <name evidence="2" type="ORF">AB986_15840</name>
</gene>
<comment type="caution">
    <text evidence="2">The sequence shown here is derived from an EMBL/GenBank/DDBJ whole genome shotgun (WGS) entry which is preliminary data.</text>
</comment>
<dbReference type="InterPro" id="IPR049251">
    <property type="entry name" value="DUF6884"/>
</dbReference>
<dbReference type="RefSeq" id="WP_048312239.1">
    <property type="nucleotide sequence ID" value="NZ_CP119526.1"/>
</dbReference>